<evidence type="ECO:0000313" key="2">
    <source>
        <dbReference type="Proteomes" id="UP001196413"/>
    </source>
</evidence>
<proteinExistence type="predicted"/>
<organism evidence="1 2">
    <name type="scientific">Parelaphostrongylus tenuis</name>
    <name type="common">Meningeal worm</name>
    <dbReference type="NCBI Taxonomy" id="148309"/>
    <lineage>
        <taxon>Eukaryota</taxon>
        <taxon>Metazoa</taxon>
        <taxon>Ecdysozoa</taxon>
        <taxon>Nematoda</taxon>
        <taxon>Chromadorea</taxon>
        <taxon>Rhabditida</taxon>
        <taxon>Rhabditina</taxon>
        <taxon>Rhabditomorpha</taxon>
        <taxon>Strongyloidea</taxon>
        <taxon>Metastrongylidae</taxon>
        <taxon>Parelaphostrongylus</taxon>
    </lineage>
</organism>
<keyword evidence="2" id="KW-1185">Reference proteome</keyword>
<comment type="caution">
    <text evidence="1">The sequence shown here is derived from an EMBL/GenBank/DDBJ whole genome shotgun (WGS) entry which is preliminary data.</text>
</comment>
<reference evidence="1" key="1">
    <citation type="submission" date="2021-06" db="EMBL/GenBank/DDBJ databases">
        <title>Parelaphostrongylus tenuis whole genome reference sequence.</title>
        <authorList>
            <person name="Garwood T.J."/>
            <person name="Larsen P.A."/>
            <person name="Fountain-Jones N.M."/>
            <person name="Garbe J.R."/>
            <person name="Macchietto M.G."/>
            <person name="Kania S.A."/>
            <person name="Gerhold R.W."/>
            <person name="Richards J.E."/>
            <person name="Wolf T.M."/>
        </authorList>
    </citation>
    <scope>NUCLEOTIDE SEQUENCE</scope>
    <source>
        <strain evidence="1">MNPRO001-30</strain>
        <tissue evidence="1">Meninges</tissue>
    </source>
</reference>
<gene>
    <name evidence="1" type="ORF">KIN20_016746</name>
</gene>
<protein>
    <submittedName>
        <fullName evidence="1">Uncharacterized protein</fullName>
    </submittedName>
</protein>
<dbReference type="EMBL" id="JAHQIW010003360">
    <property type="protein sequence ID" value="KAJ1358338.1"/>
    <property type="molecule type" value="Genomic_DNA"/>
</dbReference>
<evidence type="ECO:0000313" key="1">
    <source>
        <dbReference type="EMBL" id="KAJ1358338.1"/>
    </source>
</evidence>
<dbReference type="Proteomes" id="UP001196413">
    <property type="component" value="Unassembled WGS sequence"/>
</dbReference>
<name>A0AAD5MM19_PARTN</name>
<dbReference type="AlphaFoldDB" id="A0AAD5MM19"/>
<sequence>MEQVNLICTPTSEAGEMRVTIFPEKHDAVDMMLGAELGMENQQMTGKQNVYDNPHLYTMMQQ</sequence>
<accession>A0AAD5MM19</accession>